<sequence>MMANPLVAVVCGRIAWRLHRCAATLTASEGNALLFSQNLRRPFRPSPQNLGPTRFQPEDPPKAPNFKRFDRTKRPEARGDLRFGVCQGREEEGGCDVAYNQAVMKQSRMGSCPLIRPLHHSAMAVAPPQHHNHSCNSLNSPISNSNRPPVASPLLLDFNAICLAVSLLLLLLKRSPSHQLANHLKTSPHLIIDLTFFAHKFTNVTITNSKTKQPVHPFQSTSVLYP</sequence>
<evidence type="ECO:0000313" key="2">
    <source>
        <dbReference type="EMBL" id="KAK9930232.1"/>
    </source>
</evidence>
<name>A0AAW1WZX3_RUBAR</name>
<evidence type="ECO:0000313" key="3">
    <source>
        <dbReference type="Proteomes" id="UP001457282"/>
    </source>
</evidence>
<keyword evidence="3" id="KW-1185">Reference proteome</keyword>
<proteinExistence type="predicted"/>
<evidence type="ECO:0000256" key="1">
    <source>
        <dbReference type="SAM" id="MobiDB-lite"/>
    </source>
</evidence>
<dbReference type="Proteomes" id="UP001457282">
    <property type="component" value="Unassembled WGS sequence"/>
</dbReference>
<organism evidence="2 3">
    <name type="scientific">Rubus argutus</name>
    <name type="common">Southern blackberry</name>
    <dbReference type="NCBI Taxonomy" id="59490"/>
    <lineage>
        <taxon>Eukaryota</taxon>
        <taxon>Viridiplantae</taxon>
        <taxon>Streptophyta</taxon>
        <taxon>Embryophyta</taxon>
        <taxon>Tracheophyta</taxon>
        <taxon>Spermatophyta</taxon>
        <taxon>Magnoliopsida</taxon>
        <taxon>eudicotyledons</taxon>
        <taxon>Gunneridae</taxon>
        <taxon>Pentapetalae</taxon>
        <taxon>rosids</taxon>
        <taxon>fabids</taxon>
        <taxon>Rosales</taxon>
        <taxon>Rosaceae</taxon>
        <taxon>Rosoideae</taxon>
        <taxon>Rosoideae incertae sedis</taxon>
        <taxon>Rubus</taxon>
    </lineage>
</organism>
<protein>
    <submittedName>
        <fullName evidence="2">Uncharacterized protein</fullName>
    </submittedName>
</protein>
<dbReference type="EMBL" id="JBEDUW010000005">
    <property type="protein sequence ID" value="KAK9930232.1"/>
    <property type="molecule type" value="Genomic_DNA"/>
</dbReference>
<feature type="region of interest" description="Disordered" evidence="1">
    <location>
        <begin position="43"/>
        <end position="73"/>
    </location>
</feature>
<comment type="caution">
    <text evidence="2">The sequence shown here is derived from an EMBL/GenBank/DDBJ whole genome shotgun (WGS) entry which is preliminary data.</text>
</comment>
<gene>
    <name evidence="2" type="ORF">M0R45_027276</name>
</gene>
<reference evidence="2 3" key="1">
    <citation type="journal article" date="2023" name="G3 (Bethesda)">
        <title>A chromosome-length genome assembly and annotation of blackberry (Rubus argutus, cv. 'Hillquist').</title>
        <authorList>
            <person name="Bruna T."/>
            <person name="Aryal R."/>
            <person name="Dudchenko O."/>
            <person name="Sargent D.J."/>
            <person name="Mead D."/>
            <person name="Buti M."/>
            <person name="Cavallini A."/>
            <person name="Hytonen T."/>
            <person name="Andres J."/>
            <person name="Pham M."/>
            <person name="Weisz D."/>
            <person name="Mascagni F."/>
            <person name="Usai G."/>
            <person name="Natali L."/>
            <person name="Bassil N."/>
            <person name="Fernandez G.E."/>
            <person name="Lomsadze A."/>
            <person name="Armour M."/>
            <person name="Olukolu B."/>
            <person name="Poorten T."/>
            <person name="Britton C."/>
            <person name="Davik J."/>
            <person name="Ashrafi H."/>
            <person name="Aiden E.L."/>
            <person name="Borodovsky M."/>
            <person name="Worthington M."/>
        </authorList>
    </citation>
    <scope>NUCLEOTIDE SEQUENCE [LARGE SCALE GENOMIC DNA]</scope>
    <source>
        <strain evidence="2">PI 553951</strain>
    </source>
</reference>
<feature type="compositionally biased region" description="Basic and acidic residues" evidence="1">
    <location>
        <begin position="56"/>
        <end position="73"/>
    </location>
</feature>
<accession>A0AAW1WZX3</accession>
<dbReference type="AlphaFoldDB" id="A0AAW1WZX3"/>